<comment type="caution">
    <text evidence="2">The sequence shown here is derived from an EMBL/GenBank/DDBJ whole genome shotgun (WGS) entry which is preliminary data.</text>
</comment>
<feature type="region of interest" description="Disordered" evidence="1">
    <location>
        <begin position="138"/>
        <end position="166"/>
    </location>
</feature>
<reference evidence="2 3" key="1">
    <citation type="journal article" date="2012" name="Genome Biol.">
        <title>Genome and low-iron response of an oceanic diatom adapted to chronic iron limitation.</title>
        <authorList>
            <person name="Lommer M."/>
            <person name="Specht M."/>
            <person name="Roy A.S."/>
            <person name="Kraemer L."/>
            <person name="Andreson R."/>
            <person name="Gutowska M.A."/>
            <person name="Wolf J."/>
            <person name="Bergner S.V."/>
            <person name="Schilhabel M.B."/>
            <person name="Klostermeier U.C."/>
            <person name="Beiko R.G."/>
            <person name="Rosenstiel P."/>
            <person name="Hippler M."/>
            <person name="Laroche J."/>
        </authorList>
    </citation>
    <scope>NUCLEOTIDE SEQUENCE [LARGE SCALE GENOMIC DNA]</scope>
    <source>
        <strain evidence="2 3">CCMP1005</strain>
    </source>
</reference>
<evidence type="ECO:0000256" key="1">
    <source>
        <dbReference type="SAM" id="MobiDB-lite"/>
    </source>
</evidence>
<gene>
    <name evidence="2" type="ORF">THAOC_30183</name>
</gene>
<keyword evidence="3" id="KW-1185">Reference proteome</keyword>
<protein>
    <submittedName>
        <fullName evidence="2">Uncharacterized protein</fullName>
    </submittedName>
</protein>
<organism evidence="2 3">
    <name type="scientific">Thalassiosira oceanica</name>
    <name type="common">Marine diatom</name>
    <dbReference type="NCBI Taxonomy" id="159749"/>
    <lineage>
        <taxon>Eukaryota</taxon>
        <taxon>Sar</taxon>
        <taxon>Stramenopiles</taxon>
        <taxon>Ochrophyta</taxon>
        <taxon>Bacillariophyta</taxon>
        <taxon>Coscinodiscophyceae</taxon>
        <taxon>Thalassiosirophycidae</taxon>
        <taxon>Thalassiosirales</taxon>
        <taxon>Thalassiosiraceae</taxon>
        <taxon>Thalassiosira</taxon>
    </lineage>
</organism>
<dbReference type="EMBL" id="AGNL01043090">
    <property type="protein sequence ID" value="EJK50728.1"/>
    <property type="molecule type" value="Genomic_DNA"/>
</dbReference>
<evidence type="ECO:0000313" key="2">
    <source>
        <dbReference type="EMBL" id="EJK50728.1"/>
    </source>
</evidence>
<evidence type="ECO:0000313" key="3">
    <source>
        <dbReference type="Proteomes" id="UP000266841"/>
    </source>
</evidence>
<dbReference type="Proteomes" id="UP000266841">
    <property type="component" value="Unassembled WGS sequence"/>
</dbReference>
<name>K0RAQ2_THAOC</name>
<sequence length="166" mass="17851">MSRLRRRPTRGKNWCEGGLDRALGKFGRAQGQELFLWSEKLATHVAMMRGSVVLGHVVGKVECAGSPIEAELVAEVAVAEPVKVHVHGFGLLGLDGVVDDAGGGGVIGLDWEHAHCGHARKRNKSRALALGANKKEERRRGLLDVGRPSPPPCRSGADAWRPTRSI</sequence>
<proteinExistence type="predicted"/>
<accession>K0RAQ2</accession>
<dbReference type="AlphaFoldDB" id="K0RAQ2"/>